<dbReference type="Gramene" id="AUR62041831-RA">
    <property type="protein sequence ID" value="AUR62041831-RA:cds"/>
    <property type="gene ID" value="AUR62041831"/>
</dbReference>
<name>A0A803N7S7_CHEQI</name>
<dbReference type="EnsemblPlants" id="AUR62041831-RA">
    <property type="protein sequence ID" value="AUR62041831-RA:cds"/>
    <property type="gene ID" value="AUR62041831"/>
</dbReference>
<proteinExistence type="predicted"/>
<protein>
    <submittedName>
        <fullName evidence="1">Uncharacterized protein</fullName>
    </submittedName>
</protein>
<organism evidence="1 2">
    <name type="scientific">Chenopodium quinoa</name>
    <name type="common">Quinoa</name>
    <dbReference type="NCBI Taxonomy" id="63459"/>
    <lineage>
        <taxon>Eukaryota</taxon>
        <taxon>Viridiplantae</taxon>
        <taxon>Streptophyta</taxon>
        <taxon>Embryophyta</taxon>
        <taxon>Tracheophyta</taxon>
        <taxon>Spermatophyta</taxon>
        <taxon>Magnoliopsida</taxon>
        <taxon>eudicotyledons</taxon>
        <taxon>Gunneridae</taxon>
        <taxon>Pentapetalae</taxon>
        <taxon>Caryophyllales</taxon>
        <taxon>Chenopodiaceae</taxon>
        <taxon>Chenopodioideae</taxon>
        <taxon>Atripliceae</taxon>
        <taxon>Chenopodium</taxon>
    </lineage>
</organism>
<evidence type="ECO:0000313" key="2">
    <source>
        <dbReference type="Proteomes" id="UP000596660"/>
    </source>
</evidence>
<reference evidence="1" key="1">
    <citation type="journal article" date="2017" name="Nature">
        <title>The genome of Chenopodium quinoa.</title>
        <authorList>
            <person name="Jarvis D.E."/>
            <person name="Ho Y.S."/>
            <person name="Lightfoot D.J."/>
            <person name="Schmoeckel S.M."/>
            <person name="Li B."/>
            <person name="Borm T.J.A."/>
            <person name="Ohyanagi H."/>
            <person name="Mineta K."/>
            <person name="Michell C.T."/>
            <person name="Saber N."/>
            <person name="Kharbatia N.M."/>
            <person name="Rupper R.R."/>
            <person name="Sharp A.R."/>
            <person name="Dally N."/>
            <person name="Boughton B.A."/>
            <person name="Woo Y.H."/>
            <person name="Gao G."/>
            <person name="Schijlen E.G.W.M."/>
            <person name="Guo X."/>
            <person name="Momin A.A."/>
            <person name="Negrao S."/>
            <person name="Al-Babili S."/>
            <person name="Gehring C."/>
            <person name="Roessner U."/>
            <person name="Jung C."/>
            <person name="Murphy K."/>
            <person name="Arold S.T."/>
            <person name="Gojobori T."/>
            <person name="van der Linden C.G."/>
            <person name="van Loo E.N."/>
            <person name="Jellen E.N."/>
            <person name="Maughan P.J."/>
            <person name="Tester M."/>
        </authorList>
    </citation>
    <scope>NUCLEOTIDE SEQUENCE [LARGE SCALE GENOMIC DNA]</scope>
    <source>
        <strain evidence="1">cv. PI 614886</strain>
    </source>
</reference>
<dbReference type="Proteomes" id="UP000596660">
    <property type="component" value="Unplaced"/>
</dbReference>
<accession>A0A803N7S7</accession>
<keyword evidence="2" id="KW-1185">Reference proteome</keyword>
<reference evidence="1" key="2">
    <citation type="submission" date="2021-03" db="UniProtKB">
        <authorList>
            <consortium name="EnsemblPlants"/>
        </authorList>
    </citation>
    <scope>IDENTIFICATION</scope>
</reference>
<evidence type="ECO:0000313" key="1">
    <source>
        <dbReference type="EnsemblPlants" id="AUR62041831-RA:cds"/>
    </source>
</evidence>
<sequence length="90" mass="10395">MSAAACGAPRVLLWQRCEVDEGVPTRDDIGEVEERDRKVIKGDVLGERNKFDVNDVESNYKEEEDDDGLFKFRRAICNTIDDKEIIRIMF</sequence>
<dbReference type="AlphaFoldDB" id="A0A803N7S7"/>